<evidence type="ECO:0000259" key="3">
    <source>
        <dbReference type="Pfam" id="PF02893"/>
    </source>
</evidence>
<dbReference type="GO" id="GO:0005886">
    <property type="term" value="C:plasma membrane"/>
    <property type="evidence" value="ECO:0007669"/>
    <property type="project" value="TreeGrafter"/>
</dbReference>
<reference evidence="4 5" key="1">
    <citation type="journal article" date="2015" name="Nat. Commun.">
        <title>Lucilia cuprina genome unlocks parasitic fly biology to underpin future interventions.</title>
        <authorList>
            <person name="Anstead C.A."/>
            <person name="Korhonen P.K."/>
            <person name="Young N.D."/>
            <person name="Hall R.S."/>
            <person name="Jex A.R."/>
            <person name="Murali S.C."/>
            <person name="Hughes D.S."/>
            <person name="Lee S.F."/>
            <person name="Perry T."/>
            <person name="Stroehlein A.J."/>
            <person name="Ansell B.R."/>
            <person name="Breugelmans B."/>
            <person name="Hofmann A."/>
            <person name="Qu J."/>
            <person name="Dugan S."/>
            <person name="Lee S.L."/>
            <person name="Chao H."/>
            <person name="Dinh H."/>
            <person name="Han Y."/>
            <person name="Doddapaneni H.V."/>
            <person name="Worley K.C."/>
            <person name="Muzny D.M."/>
            <person name="Ioannidis P."/>
            <person name="Waterhouse R.M."/>
            <person name="Zdobnov E.M."/>
            <person name="James P.J."/>
            <person name="Bagnall N.H."/>
            <person name="Kotze A.C."/>
            <person name="Gibbs R.A."/>
            <person name="Richards S."/>
            <person name="Batterham P."/>
            <person name="Gasser R.B."/>
        </authorList>
    </citation>
    <scope>NUCLEOTIDE SEQUENCE [LARGE SCALE GENOMIC DNA]</scope>
    <source>
        <strain evidence="4 5">LS</strain>
        <tissue evidence="4">Full body</tissue>
    </source>
</reference>
<feature type="compositionally biased region" description="Polar residues" evidence="1">
    <location>
        <begin position="143"/>
        <end position="154"/>
    </location>
</feature>
<keyword evidence="5" id="KW-1185">Reference proteome</keyword>
<feature type="compositionally biased region" description="Low complexity" evidence="1">
    <location>
        <begin position="455"/>
        <end position="473"/>
    </location>
</feature>
<dbReference type="GO" id="GO:0032934">
    <property type="term" value="F:sterol binding"/>
    <property type="evidence" value="ECO:0007669"/>
    <property type="project" value="TreeGrafter"/>
</dbReference>
<dbReference type="InterPro" id="IPR051482">
    <property type="entry name" value="Cholesterol_transport"/>
</dbReference>
<dbReference type="GO" id="GO:0120015">
    <property type="term" value="F:sterol transfer activity"/>
    <property type="evidence" value="ECO:0007669"/>
    <property type="project" value="TreeGrafter"/>
</dbReference>
<keyword evidence="2" id="KW-0812">Transmembrane</keyword>
<dbReference type="InterPro" id="IPR011993">
    <property type="entry name" value="PH-like_dom_sf"/>
</dbReference>
<feature type="transmembrane region" description="Helical" evidence="2">
    <location>
        <begin position="513"/>
        <end position="536"/>
    </location>
</feature>
<name>A0A0L0C7F1_LUCCU</name>
<dbReference type="OrthoDB" id="74360at2759"/>
<keyword evidence="2" id="KW-0472">Membrane</keyword>
<dbReference type="STRING" id="7375.A0A0L0C7F1"/>
<organism evidence="4 5">
    <name type="scientific">Lucilia cuprina</name>
    <name type="common">Green bottle fly</name>
    <name type="synonym">Australian sheep blowfly</name>
    <dbReference type="NCBI Taxonomy" id="7375"/>
    <lineage>
        <taxon>Eukaryota</taxon>
        <taxon>Metazoa</taxon>
        <taxon>Ecdysozoa</taxon>
        <taxon>Arthropoda</taxon>
        <taxon>Hexapoda</taxon>
        <taxon>Insecta</taxon>
        <taxon>Pterygota</taxon>
        <taxon>Neoptera</taxon>
        <taxon>Endopterygota</taxon>
        <taxon>Diptera</taxon>
        <taxon>Brachycera</taxon>
        <taxon>Muscomorpha</taxon>
        <taxon>Oestroidea</taxon>
        <taxon>Calliphoridae</taxon>
        <taxon>Luciliinae</taxon>
        <taxon>Lucilia</taxon>
    </lineage>
</organism>
<feature type="compositionally biased region" description="Basic and acidic residues" evidence="1">
    <location>
        <begin position="228"/>
        <end position="238"/>
    </location>
</feature>
<gene>
    <name evidence="4" type="ORF">FF38_00391</name>
</gene>
<dbReference type="PANTHER" id="PTHR23319:SF13">
    <property type="entry name" value="GRAM DOMAIN-CONTAINING PROTEIN"/>
    <property type="match status" value="1"/>
</dbReference>
<protein>
    <recommendedName>
        <fullName evidence="3">GRAM domain-containing protein</fullName>
    </recommendedName>
</protein>
<evidence type="ECO:0000313" key="5">
    <source>
        <dbReference type="Proteomes" id="UP000037069"/>
    </source>
</evidence>
<dbReference type="EMBL" id="JRES01000814">
    <property type="protein sequence ID" value="KNC28182.1"/>
    <property type="molecule type" value="Genomic_DNA"/>
</dbReference>
<evidence type="ECO:0000256" key="1">
    <source>
        <dbReference type="SAM" id="MobiDB-lite"/>
    </source>
</evidence>
<sequence length="621" mass="67193">MVYDTLTTLVESAKSVFQPRNENDIASFENFIFNNYITDMEMDEEDEDIVIEEEDRVDVNLNLSAINNNFHSYHRHDTSELSLNVSSNQCNKSNNSKANSRRSSNEKKFQRISMIELSPIQYEECKRSNLHRFSSMQSLKHSATSLTPLPSLNTSGSLRSISPSRRSASSSNSSSTAKHEQSTTAAAAAAAAAAVNATTSNGSTITMTTSSNIATATPASAATATTPPEKEKKRKEISSSRVVIPTSSVTKISKEKTAKIIPNAVGVATADERHVFGSFISREAAFRLMCSVCPPLGVPEILPKDPASIEISEEYSIEDDSSCSISGNESPAQITELQQANGGGKLLQTNETTSQTLLRRSVASSNLSIADLTRHSDIPINAKSTLTANTASTRCSAPPATGEHYNNNASNGGGAVNLIGLKTVLQQQQPALKPTPDSGEVYTNKLTIIAGCASSTTSATSTPTPSTSSSPTTVMNSSVLSPAGTKAKRVLNTFTSVSQKLLKHVKFPTEIHVVYLGVLLTLLLALFSIFLLYRILDIEAKTSGYRSPVEFNWRSGNDDDIFTEALRFQKQLQLKSTEEAQNILKTNLEQIAKVRRSLETLSMLIHDRSSSFVSTHNDDSD</sequence>
<dbReference type="PANTHER" id="PTHR23319">
    <property type="entry name" value="GRAM DOMAIN CONTAINING 1B, ISOFORM E"/>
    <property type="match status" value="1"/>
</dbReference>
<dbReference type="Proteomes" id="UP000037069">
    <property type="component" value="Unassembled WGS sequence"/>
</dbReference>
<dbReference type="Gene3D" id="2.30.29.30">
    <property type="entry name" value="Pleckstrin-homology domain (PH domain)/Phosphotyrosine-binding domain (PTB)"/>
    <property type="match status" value="1"/>
</dbReference>
<dbReference type="AlphaFoldDB" id="A0A0L0C7F1"/>
<feature type="region of interest" description="Disordered" evidence="1">
    <location>
        <begin position="216"/>
        <end position="240"/>
    </location>
</feature>
<comment type="caution">
    <text evidence="4">The sequence shown here is derived from an EMBL/GenBank/DDBJ whole genome shotgun (WGS) entry which is preliminary data.</text>
</comment>
<dbReference type="GO" id="GO:0005789">
    <property type="term" value="C:endoplasmic reticulum membrane"/>
    <property type="evidence" value="ECO:0007669"/>
    <property type="project" value="TreeGrafter"/>
</dbReference>
<evidence type="ECO:0000313" key="4">
    <source>
        <dbReference type="EMBL" id="KNC28182.1"/>
    </source>
</evidence>
<feature type="domain" description="GRAM" evidence="3">
    <location>
        <begin position="239"/>
        <end position="290"/>
    </location>
</feature>
<proteinExistence type="predicted"/>
<feature type="region of interest" description="Disordered" evidence="1">
    <location>
        <begin position="85"/>
        <end position="108"/>
    </location>
</feature>
<feature type="region of interest" description="Disordered" evidence="1">
    <location>
        <begin position="143"/>
        <end position="183"/>
    </location>
</feature>
<evidence type="ECO:0000256" key="2">
    <source>
        <dbReference type="SAM" id="Phobius"/>
    </source>
</evidence>
<dbReference type="InterPro" id="IPR004182">
    <property type="entry name" value="GRAM"/>
</dbReference>
<dbReference type="GO" id="GO:0140268">
    <property type="term" value="C:endoplasmic reticulum-plasma membrane contact site"/>
    <property type="evidence" value="ECO:0007669"/>
    <property type="project" value="TreeGrafter"/>
</dbReference>
<feature type="compositionally biased region" description="Low complexity" evidence="1">
    <location>
        <begin position="155"/>
        <end position="175"/>
    </location>
</feature>
<dbReference type="GO" id="GO:0032366">
    <property type="term" value="P:intracellular sterol transport"/>
    <property type="evidence" value="ECO:0007669"/>
    <property type="project" value="TreeGrafter"/>
</dbReference>
<feature type="compositionally biased region" description="Low complexity" evidence="1">
    <location>
        <begin position="85"/>
        <end position="102"/>
    </location>
</feature>
<feature type="compositionally biased region" description="Low complexity" evidence="1">
    <location>
        <begin position="216"/>
        <end position="227"/>
    </location>
</feature>
<accession>A0A0L0C7F1</accession>
<keyword evidence="2" id="KW-1133">Transmembrane helix</keyword>
<dbReference type="Pfam" id="PF02893">
    <property type="entry name" value="GRAM"/>
    <property type="match status" value="1"/>
</dbReference>
<feature type="region of interest" description="Disordered" evidence="1">
    <location>
        <begin position="455"/>
        <end position="478"/>
    </location>
</feature>